<organism evidence="1 2">
    <name type="scientific">Portunus trituberculatus</name>
    <name type="common">Swimming crab</name>
    <name type="synonym">Neptunus trituberculatus</name>
    <dbReference type="NCBI Taxonomy" id="210409"/>
    <lineage>
        <taxon>Eukaryota</taxon>
        <taxon>Metazoa</taxon>
        <taxon>Ecdysozoa</taxon>
        <taxon>Arthropoda</taxon>
        <taxon>Crustacea</taxon>
        <taxon>Multicrustacea</taxon>
        <taxon>Malacostraca</taxon>
        <taxon>Eumalacostraca</taxon>
        <taxon>Eucarida</taxon>
        <taxon>Decapoda</taxon>
        <taxon>Pleocyemata</taxon>
        <taxon>Brachyura</taxon>
        <taxon>Eubrachyura</taxon>
        <taxon>Portunoidea</taxon>
        <taxon>Portunidae</taxon>
        <taxon>Portuninae</taxon>
        <taxon>Portunus</taxon>
    </lineage>
</organism>
<dbReference type="EMBL" id="VSRR010123484">
    <property type="protein sequence ID" value="MPD00562.1"/>
    <property type="molecule type" value="Genomic_DNA"/>
</dbReference>
<sequence>MEAVRTQVGTVYPQDFQ</sequence>
<proteinExistence type="predicted"/>
<keyword evidence="2" id="KW-1185">Reference proteome</keyword>
<evidence type="ECO:0000313" key="1">
    <source>
        <dbReference type="EMBL" id="MPD00562.1"/>
    </source>
</evidence>
<reference evidence="1 2" key="1">
    <citation type="submission" date="2019-05" db="EMBL/GenBank/DDBJ databases">
        <title>Another draft genome of Portunus trituberculatus and its Hox gene families provides insights of decapod evolution.</title>
        <authorList>
            <person name="Jeong J.-H."/>
            <person name="Song I."/>
            <person name="Kim S."/>
            <person name="Choi T."/>
            <person name="Kim D."/>
            <person name="Ryu S."/>
            <person name="Kim W."/>
        </authorList>
    </citation>
    <scope>NUCLEOTIDE SEQUENCE [LARGE SCALE GENOMIC DNA]</scope>
    <source>
        <tissue evidence="1">Muscle</tissue>
    </source>
</reference>
<name>A0A5B7JRL9_PORTR</name>
<evidence type="ECO:0000313" key="2">
    <source>
        <dbReference type="Proteomes" id="UP000324222"/>
    </source>
</evidence>
<protein>
    <submittedName>
        <fullName evidence="1">Uncharacterized protein</fullName>
    </submittedName>
</protein>
<dbReference type="Proteomes" id="UP000324222">
    <property type="component" value="Unassembled WGS sequence"/>
</dbReference>
<comment type="caution">
    <text evidence="1">The sequence shown here is derived from an EMBL/GenBank/DDBJ whole genome shotgun (WGS) entry which is preliminary data.</text>
</comment>
<gene>
    <name evidence="1" type="ORF">E2C01_096041</name>
</gene>
<dbReference type="AlphaFoldDB" id="A0A5B7JRL9"/>
<accession>A0A5B7JRL9</accession>